<dbReference type="InterPro" id="IPR041531">
    <property type="entry name" value="BppU_IgG"/>
</dbReference>
<dbReference type="AlphaFoldDB" id="A0A7H9ELJ1"/>
<sequence>MEYRDDTPITQDDIDKLYAAISVGDLEQAAQKLAKWVEEKMMGEQTRKSLALWAILQARITEYLINNTDNFENLMNNLKSELLGRQGDVEKRQTDVENQFNAVIANATKDSEVILARDSQIYGTFPTLDGRFERLESLVSQYVPMGFTVTLKHNQNRKPGVAVSYVEYAFGTEPNGFGTGPAGSFGGYHNRSVQCMVDYPDMNTCVIHLPRSEALNGKPAFDVDMWRLIDGYKTISFNLGDDIDVEKALAGNSDNQASLDLWGDSIQGANLARGTTNEWTKVTNFNGGTDQSFQVANLYLGQVKAGDTLTVSVKYQYSGVTASNAYLYLKGWGDVTAWGETGQMPRPDKITLSTGGNTYSGTLTFSFKVTEDMAKNNYWWVAWYTDNVNAGTTFEWSSFKAEIGDTATPWVPATEDLRKD</sequence>
<reference evidence="2 3" key="1">
    <citation type="submission" date="2020-01" db="EMBL/GenBank/DDBJ databases">
        <title>Complete and circular genome sequences of six lactobacillus isolates from horses.</title>
        <authorList>
            <person name="Hassan H.M."/>
        </authorList>
    </citation>
    <scope>NUCLEOTIDE SEQUENCE [LARGE SCALE GENOMIC DNA]</scope>
    <source>
        <strain evidence="2 3">1A</strain>
    </source>
</reference>
<protein>
    <recommendedName>
        <fullName evidence="1">Baseplate upper protein immunoglobulin like domain-containing protein</fullName>
    </recommendedName>
</protein>
<dbReference type="Gene3D" id="2.60.40.3320">
    <property type="match status" value="1"/>
</dbReference>
<dbReference type="EMBL" id="CP047418">
    <property type="protein sequence ID" value="QLL78137.1"/>
    <property type="molecule type" value="Genomic_DNA"/>
</dbReference>
<gene>
    <name evidence="2" type="ORF">GTO87_05710</name>
</gene>
<evidence type="ECO:0000259" key="1">
    <source>
        <dbReference type="Pfam" id="PF18667"/>
    </source>
</evidence>
<dbReference type="Proteomes" id="UP000510886">
    <property type="component" value="Chromosome"/>
</dbReference>
<name>A0A7H9ELJ1_9LACO</name>
<organism evidence="2 3">
    <name type="scientific">Ligilactobacillus saerimneri</name>
    <dbReference type="NCBI Taxonomy" id="228229"/>
    <lineage>
        <taxon>Bacteria</taxon>
        <taxon>Bacillati</taxon>
        <taxon>Bacillota</taxon>
        <taxon>Bacilli</taxon>
        <taxon>Lactobacillales</taxon>
        <taxon>Lactobacillaceae</taxon>
        <taxon>Ligilactobacillus</taxon>
    </lineage>
</organism>
<dbReference type="Pfam" id="PF18667">
    <property type="entry name" value="BppU_IgG"/>
    <property type="match status" value="1"/>
</dbReference>
<proteinExistence type="predicted"/>
<accession>A0A7H9ELJ1</accession>
<feature type="domain" description="Baseplate upper protein immunoglobulin like" evidence="1">
    <location>
        <begin position="146"/>
        <end position="238"/>
    </location>
</feature>
<dbReference type="KEGG" id="lsw:GTO87_05710"/>
<evidence type="ECO:0000313" key="3">
    <source>
        <dbReference type="Proteomes" id="UP000510886"/>
    </source>
</evidence>
<dbReference type="RefSeq" id="WP_180848433.1">
    <property type="nucleotide sequence ID" value="NZ_CP047418.1"/>
</dbReference>
<evidence type="ECO:0000313" key="2">
    <source>
        <dbReference type="EMBL" id="QLL78137.1"/>
    </source>
</evidence>